<feature type="chain" id="PRO_5043470676" evidence="1">
    <location>
        <begin position="31"/>
        <end position="165"/>
    </location>
</feature>
<proteinExistence type="predicted"/>
<dbReference type="AlphaFoldDB" id="A0AAU7XDU0"/>
<dbReference type="Pfam" id="PF06186">
    <property type="entry name" value="DUF992"/>
    <property type="match status" value="1"/>
</dbReference>
<feature type="signal peptide" evidence="1">
    <location>
        <begin position="1"/>
        <end position="30"/>
    </location>
</feature>
<gene>
    <name evidence="2" type="ORF">ABS361_02340</name>
</gene>
<name>A0AAU7XDU0_9HYPH</name>
<dbReference type="InterPro" id="IPR009333">
    <property type="entry name" value="DUF992"/>
</dbReference>
<sequence length="165" mass="16554">MKMFRVLAGGLLSAAVIGAASLGAAVPASAEARVQVGVLRCKIVGGVGFVVGSSRDIACHFAPAGRGRSERYAGSIDRFGIDIGATRKTSIVWGVFAPTNQMRPGALEGTYVGASAEATVGVGVGANALVGGFDRSITLNPISVQTQTGANIAAGVAGLKLRALR</sequence>
<protein>
    <submittedName>
        <fullName evidence="2">DUF992 domain-containing protein</fullName>
    </submittedName>
</protein>
<accession>A0AAU7XDU0</accession>
<dbReference type="RefSeq" id="WP_407050244.1">
    <property type="nucleotide sequence ID" value="NZ_CP158568.1"/>
</dbReference>
<evidence type="ECO:0000256" key="1">
    <source>
        <dbReference type="SAM" id="SignalP"/>
    </source>
</evidence>
<keyword evidence="1" id="KW-0732">Signal</keyword>
<dbReference type="EMBL" id="CP158568">
    <property type="protein sequence ID" value="XBY45154.1"/>
    <property type="molecule type" value="Genomic_DNA"/>
</dbReference>
<dbReference type="KEGG" id="mflg:ABS361_02340"/>
<reference evidence="2" key="1">
    <citation type="submission" date="2024-06" db="EMBL/GenBank/DDBJ databases">
        <title>Methylostella associata gen. nov., sp. nov., a novel Ancalomicrobiaceae-affiliated facultatively methylotrophic bacteria that feed on methanotrophs of the genus Methylococcus.</title>
        <authorList>
            <person name="Saltykova V."/>
            <person name="Danilova O.V."/>
            <person name="Oshkin I.Y."/>
            <person name="Belova S.E."/>
            <person name="Pimenov N.V."/>
            <person name="Dedysh S.N."/>
        </authorList>
    </citation>
    <scope>NUCLEOTIDE SEQUENCE</scope>
    <source>
        <strain evidence="2">S20</strain>
    </source>
</reference>
<organism evidence="2">
    <name type="scientific">Methyloraptor flagellatus</name>
    <dbReference type="NCBI Taxonomy" id="3162530"/>
    <lineage>
        <taxon>Bacteria</taxon>
        <taxon>Pseudomonadati</taxon>
        <taxon>Pseudomonadota</taxon>
        <taxon>Alphaproteobacteria</taxon>
        <taxon>Hyphomicrobiales</taxon>
        <taxon>Ancalomicrobiaceae</taxon>
        <taxon>Methyloraptor</taxon>
    </lineage>
</organism>
<evidence type="ECO:0000313" key="2">
    <source>
        <dbReference type="EMBL" id="XBY45154.1"/>
    </source>
</evidence>